<accession>A0A285ZPJ9</accession>
<dbReference type="Pfam" id="PF22680">
    <property type="entry name" value="Glyco_hydro_123_N_2"/>
    <property type="match status" value="1"/>
</dbReference>
<protein>
    <submittedName>
        <fullName evidence="3">Uncharacterized protein</fullName>
    </submittedName>
</protein>
<keyword evidence="4" id="KW-1185">Reference proteome</keyword>
<name>A0A285ZPJ9_9SPHI</name>
<feature type="domain" description="Glycoside hydrolase 123 catalytic" evidence="1">
    <location>
        <begin position="231"/>
        <end position="531"/>
    </location>
</feature>
<evidence type="ECO:0000313" key="3">
    <source>
        <dbReference type="EMBL" id="SOD11572.1"/>
    </source>
</evidence>
<reference evidence="4" key="1">
    <citation type="submission" date="2017-09" db="EMBL/GenBank/DDBJ databases">
        <authorList>
            <person name="Varghese N."/>
            <person name="Submissions S."/>
        </authorList>
    </citation>
    <scope>NUCLEOTIDE SEQUENCE [LARGE SCALE GENOMIC DNA]</scope>
    <source>
        <strain evidence="4">CGMCC 1.12803</strain>
    </source>
</reference>
<dbReference type="AlphaFoldDB" id="A0A285ZPJ9"/>
<dbReference type="EMBL" id="OCMT01000001">
    <property type="protein sequence ID" value="SOD11572.1"/>
    <property type="molecule type" value="Genomic_DNA"/>
</dbReference>
<dbReference type="InterPro" id="IPR053850">
    <property type="entry name" value="Glyco_hydro_123_N_2"/>
</dbReference>
<evidence type="ECO:0000313" key="4">
    <source>
        <dbReference type="Proteomes" id="UP000219281"/>
    </source>
</evidence>
<proteinExistence type="predicted"/>
<feature type="domain" description="Glycoside hydrolase 123 N-terminal" evidence="2">
    <location>
        <begin position="50"/>
        <end position="180"/>
    </location>
</feature>
<evidence type="ECO:0000259" key="2">
    <source>
        <dbReference type="Pfam" id="PF22680"/>
    </source>
</evidence>
<evidence type="ECO:0000259" key="1">
    <source>
        <dbReference type="Pfam" id="PF13320"/>
    </source>
</evidence>
<gene>
    <name evidence="3" type="ORF">SAMN06297358_0217</name>
</gene>
<sequence>MKRYPKYFIAPFIFFLHIACKNADPKPIDSTEPGSEAKESLNGSFESKFNRYTRGEAFTGKELKTWTDTAWKNDRIHKQLILWTDKNIDDLSYEVENLKNGNNVISASNIKLRFGQYVIGDQVPTGCGEQTNRASVEIADALSLTPVNKINQYDPLKIWITIDVPEAIAEGKYTSKIHVKTGGTTQQTFNIDVLVVNRTLPKVADWKFHLDLWQFPFQLMKFNNAQPGNSRIEPFSDTYFKQLEPFYKLLADAGQKSITAYIKDGAFLKGETMIKWTKNTDNTWSYNYDNFDKYVETLMSWGINKQINCFSLAGWDMNYIGYFDAATGNSANLNVEIGSVAYKTIWNDFLNDFKTHLRAKAWFGKTVLYLDEIREENLAAVINTIKENDPNWKIGLAGSHVSSTNESALYEYSTILGTHSNTNFGADKTATFYTSCTQLIPNNYVTPQNNPAEMTWMAWYASNNELDGYLRWAYDYWTLSNPMNITDGGNTAGDFSLIYRSGNTYPNQPLSSIRLELLREGIQDFEKIRILNNSGAATSIIQHLKYFNSSSGANASKLVNTGQSLIKKTSAFP</sequence>
<dbReference type="InterPro" id="IPR025150">
    <property type="entry name" value="GH123_cat"/>
</dbReference>
<dbReference type="Proteomes" id="UP000219281">
    <property type="component" value="Unassembled WGS sequence"/>
</dbReference>
<dbReference type="Pfam" id="PF13320">
    <property type="entry name" value="GH123_cat"/>
    <property type="match status" value="1"/>
</dbReference>
<dbReference type="OrthoDB" id="197680at2"/>
<dbReference type="RefSeq" id="WP_097127700.1">
    <property type="nucleotide sequence ID" value="NZ_OCMT01000001.1"/>
</dbReference>
<organism evidence="3 4">
    <name type="scientific">Pedobacter xixiisoli</name>
    <dbReference type="NCBI Taxonomy" id="1476464"/>
    <lineage>
        <taxon>Bacteria</taxon>
        <taxon>Pseudomonadati</taxon>
        <taxon>Bacteroidota</taxon>
        <taxon>Sphingobacteriia</taxon>
        <taxon>Sphingobacteriales</taxon>
        <taxon>Sphingobacteriaceae</taxon>
        <taxon>Pedobacter</taxon>
    </lineage>
</organism>